<evidence type="ECO:0000313" key="2">
    <source>
        <dbReference type="EMBL" id="KAA6369876.1"/>
    </source>
</evidence>
<comment type="caution">
    <text evidence="2">The sequence shown here is derived from an EMBL/GenBank/DDBJ whole genome shotgun (WGS) entry which is preliminary data.</text>
</comment>
<feature type="region of interest" description="Disordered" evidence="1">
    <location>
        <begin position="1"/>
        <end position="25"/>
    </location>
</feature>
<protein>
    <recommendedName>
        <fullName evidence="4">Tyr recombinase domain-containing protein</fullName>
    </recommendedName>
</protein>
<proteinExistence type="predicted"/>
<reference evidence="2 3" key="1">
    <citation type="submission" date="2019-03" db="EMBL/GenBank/DDBJ databases">
        <title>Single cell metagenomics reveals metabolic interactions within the superorganism composed of flagellate Streblomastix strix and complex community of Bacteroidetes bacteria on its surface.</title>
        <authorList>
            <person name="Treitli S.C."/>
            <person name="Kolisko M."/>
            <person name="Husnik F."/>
            <person name="Keeling P."/>
            <person name="Hampl V."/>
        </authorList>
    </citation>
    <scope>NUCLEOTIDE SEQUENCE [LARGE SCALE GENOMIC DNA]</scope>
    <source>
        <strain evidence="2">ST1C</strain>
    </source>
</reference>
<evidence type="ECO:0000313" key="3">
    <source>
        <dbReference type="Proteomes" id="UP000324800"/>
    </source>
</evidence>
<gene>
    <name evidence="2" type="ORF">EZS28_034598</name>
</gene>
<organism evidence="2 3">
    <name type="scientific">Streblomastix strix</name>
    <dbReference type="NCBI Taxonomy" id="222440"/>
    <lineage>
        <taxon>Eukaryota</taxon>
        <taxon>Metamonada</taxon>
        <taxon>Preaxostyla</taxon>
        <taxon>Oxymonadida</taxon>
        <taxon>Streblomastigidae</taxon>
        <taxon>Streblomastix</taxon>
    </lineage>
</organism>
<feature type="compositionally biased region" description="Basic and acidic residues" evidence="1">
    <location>
        <begin position="13"/>
        <end position="25"/>
    </location>
</feature>
<evidence type="ECO:0008006" key="4">
    <source>
        <dbReference type="Google" id="ProtNLM"/>
    </source>
</evidence>
<accession>A0A5J4UGF5</accession>
<evidence type="ECO:0000256" key="1">
    <source>
        <dbReference type="SAM" id="MobiDB-lite"/>
    </source>
</evidence>
<feature type="compositionally biased region" description="Polar residues" evidence="1">
    <location>
        <begin position="1"/>
        <end position="12"/>
    </location>
</feature>
<sequence>VGEPSNSGSEYRSPTRKDDRCKGGTHAAGEEAFRQMARRVGLDEDAVKDMIEMKKMDLDEMFKAGADAITSNALTLKQRKGVKVAPDEMRKLKIHMEIALILFSDMRDVAQSPMVQAIVKRLNLEEHSKAKYPTVCKINQLLICIAKNKMKHCRLLIRKAMALLVAFSGVRITELASIQKKNIVDSREQIRINSTIKKGKKAENKEDYTENKRWTLRSWKRNEGMIAGGRMQKNSQGEGLMGIQ</sequence>
<feature type="non-terminal residue" evidence="2">
    <location>
        <position position="1"/>
    </location>
</feature>
<dbReference type="AlphaFoldDB" id="A0A5J4UGF5"/>
<dbReference type="Proteomes" id="UP000324800">
    <property type="component" value="Unassembled WGS sequence"/>
</dbReference>
<name>A0A5J4UGF5_9EUKA</name>
<dbReference type="EMBL" id="SNRW01015936">
    <property type="protein sequence ID" value="KAA6369876.1"/>
    <property type="molecule type" value="Genomic_DNA"/>
</dbReference>